<evidence type="ECO:0000256" key="4">
    <source>
        <dbReference type="ARBA" id="ARBA00023125"/>
    </source>
</evidence>
<dbReference type="FunFam" id="3.10.50.30:FF:000001">
    <property type="entry name" value="Transcription elongation factor GreA"/>
    <property type="match status" value="1"/>
</dbReference>
<evidence type="ECO:0000256" key="9">
    <source>
        <dbReference type="RuleBase" id="RU000556"/>
    </source>
</evidence>
<dbReference type="HAMAP" id="MF_00105">
    <property type="entry name" value="GreA_GreB"/>
    <property type="match status" value="1"/>
</dbReference>
<comment type="caution">
    <text evidence="12">The sequence shown here is derived from an EMBL/GenBank/DDBJ whole genome shotgun (WGS) entry which is preliminary data.</text>
</comment>
<dbReference type="FunFam" id="1.10.287.180:FF:000001">
    <property type="entry name" value="Transcription elongation factor GreA"/>
    <property type="match status" value="1"/>
</dbReference>
<keyword evidence="12" id="KW-0251">Elongation factor</keyword>
<comment type="function">
    <text evidence="6 8 9">Necessary for efficient RNA polymerase transcription elongation past template-encoded arresting sites. The arresting sites in DNA have the property of trapping a certain fraction of elongating RNA polymerases that pass through, resulting in locked ternary complexes. Cleavage of the nascent transcript by cleavage factors such as GreA or GreB allows the resumption of elongation from the new 3'terminus. GreA releases sequences of 2 to 3 nucleotides.</text>
</comment>
<dbReference type="EMBL" id="JAGQLL010000025">
    <property type="protein sequence ID" value="MCA9380040.1"/>
    <property type="molecule type" value="Genomic_DNA"/>
</dbReference>
<comment type="similarity">
    <text evidence="1 8 9">Belongs to the GreA/GreB family.</text>
</comment>
<dbReference type="GO" id="GO:0070063">
    <property type="term" value="F:RNA polymerase binding"/>
    <property type="evidence" value="ECO:0007669"/>
    <property type="project" value="InterPro"/>
</dbReference>
<keyword evidence="3 8" id="KW-0805">Transcription regulation</keyword>
<dbReference type="AlphaFoldDB" id="A0A955I787"/>
<dbReference type="InterPro" id="IPR001437">
    <property type="entry name" value="Tscrpt_elong_fac_GreA/B_C"/>
</dbReference>
<keyword evidence="4 8" id="KW-0238">DNA-binding</keyword>
<protein>
    <recommendedName>
        <fullName evidence="2 8">Transcription elongation factor GreA</fullName>
    </recommendedName>
    <alternativeName>
        <fullName evidence="7 8">Transcript cleavage factor GreA</fullName>
    </alternativeName>
</protein>
<keyword evidence="5 8" id="KW-0804">Transcription</keyword>
<evidence type="ECO:0000256" key="7">
    <source>
        <dbReference type="ARBA" id="ARBA00030776"/>
    </source>
</evidence>
<name>A0A955I787_9BACT</name>
<dbReference type="SUPFAM" id="SSF46557">
    <property type="entry name" value="GreA transcript cleavage protein, N-terminal domain"/>
    <property type="match status" value="1"/>
</dbReference>
<evidence type="ECO:0000256" key="3">
    <source>
        <dbReference type="ARBA" id="ARBA00023015"/>
    </source>
</evidence>
<feature type="domain" description="Transcription elongation factor GreA/GreB N-terminal" evidence="11">
    <location>
        <begin position="8"/>
        <end position="76"/>
    </location>
</feature>
<feature type="domain" description="Transcription elongation factor GreA/GreB C-terminal" evidence="10">
    <location>
        <begin position="83"/>
        <end position="155"/>
    </location>
</feature>
<dbReference type="InterPro" id="IPR028624">
    <property type="entry name" value="Tscrpt_elong_fac_GreA/B"/>
</dbReference>
<reference evidence="12" key="2">
    <citation type="journal article" date="2021" name="Microbiome">
        <title>Successional dynamics and alternative stable states in a saline activated sludge microbial community over 9 years.</title>
        <authorList>
            <person name="Wang Y."/>
            <person name="Ye J."/>
            <person name="Ju F."/>
            <person name="Liu L."/>
            <person name="Boyd J.A."/>
            <person name="Deng Y."/>
            <person name="Parks D.H."/>
            <person name="Jiang X."/>
            <person name="Yin X."/>
            <person name="Woodcroft B.J."/>
            <person name="Tyson G.W."/>
            <person name="Hugenholtz P."/>
            <person name="Polz M.F."/>
            <person name="Zhang T."/>
        </authorList>
    </citation>
    <scope>NUCLEOTIDE SEQUENCE</scope>
    <source>
        <strain evidence="12">HKST-UBA15</strain>
    </source>
</reference>
<dbReference type="GO" id="GO:0003746">
    <property type="term" value="F:translation elongation factor activity"/>
    <property type="evidence" value="ECO:0007669"/>
    <property type="project" value="UniProtKB-KW"/>
</dbReference>
<dbReference type="SUPFAM" id="SSF54534">
    <property type="entry name" value="FKBP-like"/>
    <property type="match status" value="1"/>
</dbReference>
<keyword evidence="12" id="KW-0648">Protein biosynthesis</keyword>
<dbReference type="Pfam" id="PF03449">
    <property type="entry name" value="GreA_GreB_N"/>
    <property type="match status" value="1"/>
</dbReference>
<dbReference type="InterPro" id="IPR023459">
    <property type="entry name" value="Tscrpt_elong_fac_GreA/B_fam"/>
</dbReference>
<dbReference type="GO" id="GO:0032784">
    <property type="term" value="P:regulation of DNA-templated transcription elongation"/>
    <property type="evidence" value="ECO:0007669"/>
    <property type="project" value="UniProtKB-UniRule"/>
</dbReference>
<evidence type="ECO:0000259" key="10">
    <source>
        <dbReference type="Pfam" id="PF01272"/>
    </source>
</evidence>
<dbReference type="InterPro" id="IPR022691">
    <property type="entry name" value="Tscrpt_elong_fac_GreA/B_N"/>
</dbReference>
<proteinExistence type="inferred from homology"/>
<gene>
    <name evidence="8 12" type="primary">greA</name>
    <name evidence="12" type="ORF">KC675_02560</name>
</gene>
<dbReference type="Gene3D" id="3.10.50.30">
    <property type="entry name" value="Transcription elongation factor, GreA/GreB, C-terminal domain"/>
    <property type="match status" value="1"/>
</dbReference>
<evidence type="ECO:0000256" key="1">
    <source>
        <dbReference type="ARBA" id="ARBA00008213"/>
    </source>
</evidence>
<evidence type="ECO:0000259" key="11">
    <source>
        <dbReference type="Pfam" id="PF03449"/>
    </source>
</evidence>
<evidence type="ECO:0000256" key="6">
    <source>
        <dbReference type="ARBA" id="ARBA00024916"/>
    </source>
</evidence>
<dbReference type="InterPro" id="IPR006359">
    <property type="entry name" value="Tscrpt_elong_fac_GreA"/>
</dbReference>
<evidence type="ECO:0000256" key="8">
    <source>
        <dbReference type="HAMAP-Rule" id="MF_00105"/>
    </source>
</evidence>
<dbReference type="PANTHER" id="PTHR30437:SF4">
    <property type="entry name" value="TRANSCRIPTION ELONGATION FACTOR GREA"/>
    <property type="match status" value="1"/>
</dbReference>
<dbReference type="GO" id="GO:0003677">
    <property type="term" value="F:DNA binding"/>
    <property type="evidence" value="ECO:0007669"/>
    <property type="project" value="UniProtKB-UniRule"/>
</dbReference>
<dbReference type="InterPro" id="IPR018151">
    <property type="entry name" value="TF_GreA/GreB_CS"/>
</dbReference>
<dbReference type="GO" id="GO:0006354">
    <property type="term" value="P:DNA-templated transcription elongation"/>
    <property type="evidence" value="ECO:0007669"/>
    <property type="project" value="TreeGrafter"/>
</dbReference>
<organism evidence="12 13">
    <name type="scientific">Candidatus Dojkabacteria bacterium</name>
    <dbReference type="NCBI Taxonomy" id="2099670"/>
    <lineage>
        <taxon>Bacteria</taxon>
        <taxon>Candidatus Dojkabacteria</taxon>
    </lineage>
</organism>
<sequence>MNNPKQIFTQEGYDKIVSEIEERETTTRTKIADEIEKARQQGDLSENAAYKASIEAKEFNENRINQLRELLANAEVSSNSFSGVVDLGRKVTIQKVDGGGDIEYIIVGHNEANPTERKISLDSPLGKSLSGKKKGDKVIVNTPGGSVEFVIKNIK</sequence>
<evidence type="ECO:0000313" key="13">
    <source>
        <dbReference type="Proteomes" id="UP000745577"/>
    </source>
</evidence>
<dbReference type="Gene3D" id="1.10.287.180">
    <property type="entry name" value="Transcription elongation factor, GreA/GreB, N-terminal domain"/>
    <property type="match status" value="1"/>
</dbReference>
<dbReference type="PIRSF" id="PIRSF006092">
    <property type="entry name" value="GreA_GreB"/>
    <property type="match status" value="1"/>
</dbReference>
<evidence type="ECO:0000256" key="2">
    <source>
        <dbReference type="ARBA" id="ARBA00013729"/>
    </source>
</evidence>
<dbReference type="InterPro" id="IPR036805">
    <property type="entry name" value="Tscrpt_elong_fac_GreA/B_N_sf"/>
</dbReference>
<evidence type="ECO:0000313" key="12">
    <source>
        <dbReference type="EMBL" id="MCA9380040.1"/>
    </source>
</evidence>
<evidence type="ECO:0000256" key="5">
    <source>
        <dbReference type="ARBA" id="ARBA00023163"/>
    </source>
</evidence>
<dbReference type="PROSITE" id="PS00829">
    <property type="entry name" value="GREAB_1"/>
    <property type="match status" value="1"/>
</dbReference>
<dbReference type="PANTHER" id="PTHR30437">
    <property type="entry name" value="TRANSCRIPTION ELONGATION FACTOR GREA"/>
    <property type="match status" value="1"/>
</dbReference>
<dbReference type="NCBIfam" id="TIGR01462">
    <property type="entry name" value="greA"/>
    <property type="match status" value="1"/>
</dbReference>
<dbReference type="Pfam" id="PF01272">
    <property type="entry name" value="GreA_GreB"/>
    <property type="match status" value="1"/>
</dbReference>
<dbReference type="InterPro" id="IPR036953">
    <property type="entry name" value="GreA/GreB_C_sf"/>
</dbReference>
<dbReference type="Proteomes" id="UP000745577">
    <property type="component" value="Unassembled WGS sequence"/>
</dbReference>
<accession>A0A955I787</accession>
<reference evidence="12" key="1">
    <citation type="submission" date="2020-04" db="EMBL/GenBank/DDBJ databases">
        <authorList>
            <person name="Zhang T."/>
        </authorList>
    </citation>
    <scope>NUCLEOTIDE SEQUENCE</scope>
    <source>
        <strain evidence="12">HKST-UBA15</strain>
    </source>
</reference>